<evidence type="ECO:0000313" key="11">
    <source>
        <dbReference type="Proteomes" id="UP000799770"/>
    </source>
</evidence>
<keyword evidence="6 9" id="KW-0812">Transmembrane</keyword>
<keyword evidence="8 9" id="KW-0472">Membrane</keyword>
<dbReference type="PANTHER" id="PTHR11048:SF28">
    <property type="entry name" value="4-HYDROXYBENZOATE POLYPRENYLTRANSFERASE, MITOCHONDRIAL"/>
    <property type="match status" value="1"/>
</dbReference>
<comment type="pathway">
    <text evidence="3">Secondary metabolite biosynthesis.</text>
</comment>
<dbReference type="GO" id="GO:0006744">
    <property type="term" value="P:ubiquinone biosynthetic process"/>
    <property type="evidence" value="ECO:0007669"/>
    <property type="project" value="TreeGrafter"/>
</dbReference>
<dbReference type="InterPro" id="IPR039653">
    <property type="entry name" value="Prenyltransferase"/>
</dbReference>
<name>A0A6A5Z3C2_9PLEO</name>
<protein>
    <submittedName>
        <fullName evidence="10">UbiA prenyltransferase family</fullName>
    </submittedName>
</protein>
<feature type="transmembrane region" description="Helical" evidence="9">
    <location>
        <begin position="177"/>
        <end position="200"/>
    </location>
</feature>
<dbReference type="GO" id="GO:0008412">
    <property type="term" value="F:4-hydroxybenzoate polyprenyltransferase activity"/>
    <property type="evidence" value="ECO:0007669"/>
    <property type="project" value="TreeGrafter"/>
</dbReference>
<comment type="cofactor">
    <cofactor evidence="1">
        <name>Mg(2+)</name>
        <dbReference type="ChEBI" id="CHEBI:18420"/>
    </cofactor>
</comment>
<dbReference type="PANTHER" id="PTHR11048">
    <property type="entry name" value="PRENYLTRANSFERASES"/>
    <property type="match status" value="1"/>
</dbReference>
<dbReference type="Pfam" id="PF01040">
    <property type="entry name" value="UbiA"/>
    <property type="match status" value="1"/>
</dbReference>
<gene>
    <name evidence="10" type="ORF">BDV96DRAFT_495220</name>
</gene>
<keyword evidence="5 10" id="KW-0808">Transferase</keyword>
<feature type="transmembrane region" description="Helical" evidence="9">
    <location>
        <begin position="146"/>
        <end position="165"/>
    </location>
</feature>
<evidence type="ECO:0000256" key="2">
    <source>
        <dbReference type="ARBA" id="ARBA00004141"/>
    </source>
</evidence>
<dbReference type="GO" id="GO:0005743">
    <property type="term" value="C:mitochondrial inner membrane"/>
    <property type="evidence" value="ECO:0007669"/>
    <property type="project" value="TreeGrafter"/>
</dbReference>
<dbReference type="OrthoDB" id="18170at2759"/>
<reference evidence="10" key="1">
    <citation type="journal article" date="2020" name="Stud. Mycol.">
        <title>101 Dothideomycetes genomes: a test case for predicting lifestyles and emergence of pathogens.</title>
        <authorList>
            <person name="Haridas S."/>
            <person name="Albert R."/>
            <person name="Binder M."/>
            <person name="Bloem J."/>
            <person name="Labutti K."/>
            <person name="Salamov A."/>
            <person name="Andreopoulos B."/>
            <person name="Baker S."/>
            <person name="Barry K."/>
            <person name="Bills G."/>
            <person name="Bluhm B."/>
            <person name="Cannon C."/>
            <person name="Castanera R."/>
            <person name="Culley D."/>
            <person name="Daum C."/>
            <person name="Ezra D."/>
            <person name="Gonzalez J."/>
            <person name="Henrissat B."/>
            <person name="Kuo A."/>
            <person name="Liang C."/>
            <person name="Lipzen A."/>
            <person name="Lutzoni F."/>
            <person name="Magnuson J."/>
            <person name="Mondo S."/>
            <person name="Nolan M."/>
            <person name="Ohm R."/>
            <person name="Pangilinan J."/>
            <person name="Park H.-J."/>
            <person name="Ramirez L."/>
            <person name="Alfaro M."/>
            <person name="Sun H."/>
            <person name="Tritt A."/>
            <person name="Yoshinaga Y."/>
            <person name="Zwiers L.-H."/>
            <person name="Turgeon B."/>
            <person name="Goodwin S."/>
            <person name="Spatafora J."/>
            <person name="Crous P."/>
            <person name="Grigoriev I."/>
        </authorList>
    </citation>
    <scope>NUCLEOTIDE SEQUENCE</scope>
    <source>
        <strain evidence="10">CBS 627.86</strain>
    </source>
</reference>
<dbReference type="EMBL" id="ML977326">
    <property type="protein sequence ID" value="KAF2113912.1"/>
    <property type="molecule type" value="Genomic_DNA"/>
</dbReference>
<dbReference type="Gene3D" id="1.20.120.1780">
    <property type="entry name" value="UbiA prenyltransferase"/>
    <property type="match status" value="1"/>
</dbReference>
<keyword evidence="11" id="KW-1185">Reference proteome</keyword>
<dbReference type="CDD" id="cd13959">
    <property type="entry name" value="PT_UbiA_COQ2"/>
    <property type="match status" value="1"/>
</dbReference>
<evidence type="ECO:0000256" key="7">
    <source>
        <dbReference type="ARBA" id="ARBA00022989"/>
    </source>
</evidence>
<keyword evidence="7 9" id="KW-1133">Transmembrane helix</keyword>
<dbReference type="Gene3D" id="1.10.357.140">
    <property type="entry name" value="UbiA prenyltransferase"/>
    <property type="match status" value="1"/>
</dbReference>
<evidence type="ECO:0000256" key="5">
    <source>
        <dbReference type="ARBA" id="ARBA00022679"/>
    </source>
</evidence>
<evidence type="ECO:0000256" key="9">
    <source>
        <dbReference type="SAM" id="Phobius"/>
    </source>
</evidence>
<evidence type="ECO:0000313" key="10">
    <source>
        <dbReference type="EMBL" id="KAF2113912.1"/>
    </source>
</evidence>
<evidence type="ECO:0000256" key="4">
    <source>
        <dbReference type="ARBA" id="ARBA00005985"/>
    </source>
</evidence>
<feature type="transmembrane region" description="Helical" evidence="9">
    <location>
        <begin position="248"/>
        <end position="268"/>
    </location>
</feature>
<feature type="transmembrane region" description="Helical" evidence="9">
    <location>
        <begin position="220"/>
        <end position="242"/>
    </location>
</feature>
<dbReference type="AlphaFoldDB" id="A0A6A5Z3C2"/>
<dbReference type="InterPro" id="IPR044878">
    <property type="entry name" value="UbiA_sf"/>
</dbReference>
<comment type="subcellular location">
    <subcellularLocation>
        <location evidence="2">Membrane</location>
        <topology evidence="2">Multi-pass membrane protein</topology>
    </subcellularLocation>
</comment>
<feature type="transmembrane region" description="Helical" evidence="9">
    <location>
        <begin position="91"/>
        <end position="112"/>
    </location>
</feature>
<evidence type="ECO:0000256" key="3">
    <source>
        <dbReference type="ARBA" id="ARBA00005179"/>
    </source>
</evidence>
<organism evidence="10 11">
    <name type="scientific">Lophiotrema nucula</name>
    <dbReference type="NCBI Taxonomy" id="690887"/>
    <lineage>
        <taxon>Eukaryota</taxon>
        <taxon>Fungi</taxon>
        <taxon>Dikarya</taxon>
        <taxon>Ascomycota</taxon>
        <taxon>Pezizomycotina</taxon>
        <taxon>Dothideomycetes</taxon>
        <taxon>Pleosporomycetidae</taxon>
        <taxon>Pleosporales</taxon>
        <taxon>Lophiotremataceae</taxon>
        <taxon>Lophiotrema</taxon>
    </lineage>
</organism>
<evidence type="ECO:0000256" key="1">
    <source>
        <dbReference type="ARBA" id="ARBA00001946"/>
    </source>
</evidence>
<evidence type="ECO:0000256" key="6">
    <source>
        <dbReference type="ARBA" id="ARBA00022692"/>
    </source>
</evidence>
<accession>A0A6A5Z3C2</accession>
<dbReference type="FunFam" id="1.20.120.1780:FF:000001">
    <property type="entry name" value="4-hydroxybenzoate octaprenyltransferase"/>
    <property type="match status" value="1"/>
</dbReference>
<comment type="similarity">
    <text evidence="4">Belongs to the UbiA prenyltransferase family.</text>
</comment>
<feature type="transmembrane region" description="Helical" evidence="9">
    <location>
        <begin position="280"/>
        <end position="300"/>
    </location>
</feature>
<feature type="transmembrane region" description="Helical" evidence="9">
    <location>
        <begin position="15"/>
        <end position="37"/>
    </location>
</feature>
<evidence type="ECO:0000256" key="8">
    <source>
        <dbReference type="ARBA" id="ARBA00023136"/>
    </source>
</evidence>
<dbReference type="Proteomes" id="UP000799770">
    <property type="component" value="Unassembled WGS sequence"/>
</dbReference>
<sequence length="302" mass="33437">MVPNSWVPLIQLTRLYTPAAQCLIYLPHLFGILYAAVNQQSSLSFVIRQAFVVAGGSFFFSNAAHIWDDLVDAPLDSLMERTRKRPLPRGAITHTSAFLFAVSQAVGALLFFTWFPVHQSYLCALPSALGTLYYPWAKRHTNFPQLVLGLVISWGCVIGALSMGHQSITTSPLRVDPGLACLTMACACWTMIYDSIYARLDLRDDIQYGIGSTAVAFGDYLKLFLWILLLTTYGLLVATGAICEFGYWYDLFATLGATGSLAIFIARVDLKNRSSCWSAFTKSFWYFGGFVAMGLLLEYASS</sequence>
<dbReference type="InterPro" id="IPR000537">
    <property type="entry name" value="UbiA_prenyltransferase"/>
</dbReference>
<proteinExistence type="inferred from homology"/>